<evidence type="ECO:0008006" key="4">
    <source>
        <dbReference type="Google" id="ProtNLM"/>
    </source>
</evidence>
<protein>
    <recommendedName>
        <fullName evidence="4">DUF4283 domain-containing protein</fullName>
    </recommendedName>
</protein>
<evidence type="ECO:0000256" key="1">
    <source>
        <dbReference type="SAM" id="MobiDB-lite"/>
    </source>
</evidence>
<accession>J3MSF0</accession>
<dbReference type="PANTHER" id="PTHR33170:SF2">
    <property type="entry name" value="OS12G0531500 PROTEIN"/>
    <property type="match status" value="1"/>
</dbReference>
<dbReference type="EnsemblPlants" id="OB08G20290.1">
    <property type="protein sequence ID" value="OB08G20290.1"/>
    <property type="gene ID" value="OB08G20290"/>
</dbReference>
<dbReference type="HOGENOM" id="CLU_1157946_0_0_1"/>
<evidence type="ECO:0000313" key="3">
    <source>
        <dbReference type="Proteomes" id="UP000006038"/>
    </source>
</evidence>
<organism evidence="2">
    <name type="scientific">Oryza brachyantha</name>
    <name type="common">malo sina</name>
    <dbReference type="NCBI Taxonomy" id="4533"/>
    <lineage>
        <taxon>Eukaryota</taxon>
        <taxon>Viridiplantae</taxon>
        <taxon>Streptophyta</taxon>
        <taxon>Embryophyta</taxon>
        <taxon>Tracheophyta</taxon>
        <taxon>Spermatophyta</taxon>
        <taxon>Magnoliopsida</taxon>
        <taxon>Liliopsida</taxon>
        <taxon>Poales</taxon>
        <taxon>Poaceae</taxon>
        <taxon>BOP clade</taxon>
        <taxon>Oryzoideae</taxon>
        <taxon>Oryzeae</taxon>
        <taxon>Oryzinae</taxon>
        <taxon>Oryza</taxon>
    </lineage>
</organism>
<sequence length="240" mass="27415">MATRVIRGGYLGRIHPRGGMAAHPRPSMEPMKQAHGDQVRGVRPSEAVARGFFPRVEKRGVKLVRFGIAGQGLFSISIDNPNLASEKAPVRETEEDNKNGLSEEELRRLGGIYVVEAEDGEEELLFSIRHHHLKGTLCPLAKSTNFECPIANFAKLKHIFSDLMWEWKVKRPNDKEFLVTFPSKNIRRQLSRPKSFDFECFQIKASIVERIMIEETIDEFVVVWVKVYGIPKIAIDWRTC</sequence>
<evidence type="ECO:0000313" key="2">
    <source>
        <dbReference type="EnsemblPlants" id="OB08G20290.1"/>
    </source>
</evidence>
<dbReference type="PANTHER" id="PTHR33170">
    <property type="entry name" value="DUF4283 DOMAIN-CONTAINING PROTEIN-RELATED"/>
    <property type="match status" value="1"/>
</dbReference>
<proteinExistence type="predicted"/>
<keyword evidence="3" id="KW-1185">Reference proteome</keyword>
<dbReference type="Proteomes" id="UP000006038">
    <property type="component" value="Chromosome 8"/>
</dbReference>
<dbReference type="Gramene" id="OB08G20290.1">
    <property type="protein sequence ID" value="OB08G20290.1"/>
    <property type="gene ID" value="OB08G20290"/>
</dbReference>
<feature type="region of interest" description="Disordered" evidence="1">
    <location>
        <begin position="13"/>
        <end position="41"/>
    </location>
</feature>
<dbReference type="AlphaFoldDB" id="J3MSF0"/>
<reference evidence="2" key="1">
    <citation type="journal article" date="2013" name="Nat. Commun.">
        <title>Whole-genome sequencing of Oryza brachyantha reveals mechanisms underlying Oryza genome evolution.</title>
        <authorList>
            <person name="Chen J."/>
            <person name="Huang Q."/>
            <person name="Gao D."/>
            <person name="Wang J."/>
            <person name="Lang Y."/>
            <person name="Liu T."/>
            <person name="Li B."/>
            <person name="Bai Z."/>
            <person name="Luis Goicoechea J."/>
            <person name="Liang C."/>
            <person name="Chen C."/>
            <person name="Zhang W."/>
            <person name="Sun S."/>
            <person name="Liao Y."/>
            <person name="Zhang X."/>
            <person name="Yang L."/>
            <person name="Song C."/>
            <person name="Wang M."/>
            <person name="Shi J."/>
            <person name="Liu G."/>
            <person name="Liu J."/>
            <person name="Zhou H."/>
            <person name="Zhou W."/>
            <person name="Yu Q."/>
            <person name="An N."/>
            <person name="Chen Y."/>
            <person name="Cai Q."/>
            <person name="Wang B."/>
            <person name="Liu B."/>
            <person name="Min J."/>
            <person name="Huang Y."/>
            <person name="Wu H."/>
            <person name="Li Z."/>
            <person name="Zhang Y."/>
            <person name="Yin Y."/>
            <person name="Song W."/>
            <person name="Jiang J."/>
            <person name="Jackson S.A."/>
            <person name="Wing R.A."/>
            <person name="Wang J."/>
            <person name="Chen M."/>
        </authorList>
    </citation>
    <scope>NUCLEOTIDE SEQUENCE [LARGE SCALE GENOMIC DNA]</scope>
    <source>
        <strain evidence="2">cv. IRGC 101232</strain>
    </source>
</reference>
<reference evidence="2" key="2">
    <citation type="submission" date="2013-04" db="UniProtKB">
        <authorList>
            <consortium name="EnsemblPlants"/>
        </authorList>
    </citation>
    <scope>IDENTIFICATION</scope>
</reference>
<name>J3MSF0_ORYBR</name>